<reference evidence="2" key="1">
    <citation type="journal article" date="2019" name="Int. J. Syst. Evol. Microbiol.">
        <title>The Global Catalogue of Microorganisms (GCM) 10K type strain sequencing project: providing services to taxonomists for standard genome sequencing and annotation.</title>
        <authorList>
            <consortium name="The Broad Institute Genomics Platform"/>
            <consortium name="The Broad Institute Genome Sequencing Center for Infectious Disease"/>
            <person name="Wu L."/>
            <person name="Ma J."/>
        </authorList>
    </citation>
    <scope>NUCLEOTIDE SEQUENCE [LARGE SCALE GENOMIC DNA]</scope>
    <source>
        <strain evidence="2">JCM 16013</strain>
    </source>
</reference>
<accession>A0ABP5C410</accession>
<organism evidence="1 2">
    <name type="scientific">Catenulispora subtropica</name>
    <dbReference type="NCBI Taxonomy" id="450798"/>
    <lineage>
        <taxon>Bacteria</taxon>
        <taxon>Bacillati</taxon>
        <taxon>Actinomycetota</taxon>
        <taxon>Actinomycetes</taxon>
        <taxon>Catenulisporales</taxon>
        <taxon>Catenulisporaceae</taxon>
        <taxon>Catenulispora</taxon>
    </lineage>
</organism>
<gene>
    <name evidence="1" type="ORF">GCM10009838_11870</name>
</gene>
<name>A0ABP5C410_9ACTN</name>
<sequence>MAVQHLAQSAQSRFGEAVVAAGERDGHGGVLLTQVDKSCVWHELRCDDLRGTTVVRRRRG</sequence>
<keyword evidence="2" id="KW-1185">Reference proteome</keyword>
<evidence type="ECO:0000313" key="2">
    <source>
        <dbReference type="Proteomes" id="UP001499854"/>
    </source>
</evidence>
<dbReference type="EMBL" id="BAAAQM010000004">
    <property type="protein sequence ID" value="GAA1957487.1"/>
    <property type="molecule type" value="Genomic_DNA"/>
</dbReference>
<comment type="caution">
    <text evidence="1">The sequence shown here is derived from an EMBL/GenBank/DDBJ whole genome shotgun (WGS) entry which is preliminary data.</text>
</comment>
<evidence type="ECO:0000313" key="1">
    <source>
        <dbReference type="EMBL" id="GAA1957487.1"/>
    </source>
</evidence>
<dbReference type="Proteomes" id="UP001499854">
    <property type="component" value="Unassembled WGS sequence"/>
</dbReference>
<protein>
    <submittedName>
        <fullName evidence="1">Uncharacterized protein</fullName>
    </submittedName>
</protein>
<proteinExistence type="predicted"/>